<reference evidence="1" key="1">
    <citation type="submission" date="2024-05" db="EMBL/GenBank/DDBJ databases">
        <authorList>
            <person name="Kim S."/>
            <person name="Heo J."/>
            <person name="Choi H."/>
            <person name="Choi Y."/>
            <person name="Kwon S.-W."/>
            <person name="Kim Y."/>
        </authorList>
    </citation>
    <scope>NUCLEOTIDE SEQUENCE</scope>
    <source>
        <strain evidence="1">KACC 23699</strain>
    </source>
</reference>
<dbReference type="EMBL" id="CP157483">
    <property type="protein sequence ID" value="XBO45379.1"/>
    <property type="molecule type" value="Genomic_DNA"/>
</dbReference>
<protein>
    <submittedName>
        <fullName evidence="1">Uncharacterized protein</fullName>
    </submittedName>
</protein>
<organism evidence="1">
    <name type="scientific">Pedococcus sp. KACC 23699</name>
    <dbReference type="NCBI Taxonomy" id="3149228"/>
    <lineage>
        <taxon>Bacteria</taxon>
        <taxon>Bacillati</taxon>
        <taxon>Actinomycetota</taxon>
        <taxon>Actinomycetes</taxon>
        <taxon>Micrococcales</taxon>
        <taxon>Intrasporangiaceae</taxon>
        <taxon>Pedococcus</taxon>
    </lineage>
</organism>
<dbReference type="RefSeq" id="WP_406832873.1">
    <property type="nucleotide sequence ID" value="NZ_CP157483.1"/>
</dbReference>
<dbReference type="AlphaFoldDB" id="A0AAU7JZ66"/>
<proteinExistence type="predicted"/>
<gene>
    <name evidence="1" type="ORF">ABEG17_08630</name>
</gene>
<evidence type="ECO:0000313" key="1">
    <source>
        <dbReference type="EMBL" id="XBO45379.1"/>
    </source>
</evidence>
<sequence>MADYTAPVREATRAFTRFSKELVDQLDVENGSFPWWHGHTDDRRLVLIADYLIQSTSGVADALLDAALCAADHREALYSDNAWFRSVGQAVHSANPSATSEDYLRAFQRGSHEERRERRAASGATHTLIHLVQALDRLAAVLVIVSGVSTEALKVGWPAIERLAVEPDNKGKLFTAPLPEGVDAQRALLAKSGTWSAHGSTDWLPWLLQSRHATAHRASTTSWNLTMVDARNRMTGMLHPFFAQPSRSEMHSLSAGPKSAGVGHSLRGLLVLEDSADVLDGLVVSTSDFVLDVIGGVEAMWQVRRDNPELVIQPGTQWKLETTDELHFTGFGRPARIQATDQLSVGPELSKRLSAAKIMDADRPGFWG</sequence>
<accession>A0AAU7JZ66</accession>
<name>A0AAU7JZ66_9MICO</name>